<dbReference type="EMBL" id="LT629799">
    <property type="protein sequence ID" value="SDV02206.1"/>
    <property type="molecule type" value="Genomic_DNA"/>
</dbReference>
<accession>A0A1H2NBI7</accession>
<proteinExistence type="predicted"/>
<dbReference type="RefSeq" id="WP_231918621.1">
    <property type="nucleotide sequence ID" value="NZ_LT629799.1"/>
</dbReference>
<dbReference type="SUPFAM" id="SSF109854">
    <property type="entry name" value="DinB/YfiT-like putative metalloenzymes"/>
    <property type="match status" value="1"/>
</dbReference>
<organism evidence="2 3">
    <name type="scientific">Microlunatus sagamiharensis</name>
    <dbReference type="NCBI Taxonomy" id="546874"/>
    <lineage>
        <taxon>Bacteria</taxon>
        <taxon>Bacillati</taxon>
        <taxon>Actinomycetota</taxon>
        <taxon>Actinomycetes</taxon>
        <taxon>Propionibacteriales</taxon>
        <taxon>Propionibacteriaceae</taxon>
        <taxon>Microlunatus</taxon>
    </lineage>
</organism>
<evidence type="ECO:0000313" key="2">
    <source>
        <dbReference type="EMBL" id="SDV02206.1"/>
    </source>
</evidence>
<dbReference type="GO" id="GO:0046872">
    <property type="term" value="F:metal ion binding"/>
    <property type="evidence" value="ECO:0007669"/>
    <property type="project" value="InterPro"/>
</dbReference>
<dbReference type="InterPro" id="IPR034660">
    <property type="entry name" value="DinB/YfiT-like"/>
</dbReference>
<dbReference type="Pfam" id="PF11716">
    <property type="entry name" value="MDMPI_N"/>
    <property type="match status" value="1"/>
</dbReference>
<protein>
    <submittedName>
        <fullName evidence="2">TIGR03083 family protein</fullName>
    </submittedName>
</protein>
<name>A0A1H2NBI7_9ACTN</name>
<dbReference type="InterPro" id="IPR024344">
    <property type="entry name" value="MDMPI_metal-binding"/>
</dbReference>
<dbReference type="InterPro" id="IPR017517">
    <property type="entry name" value="Maleyloyr_isom"/>
</dbReference>
<dbReference type="Gene3D" id="1.20.120.450">
    <property type="entry name" value="dinb family like domain"/>
    <property type="match status" value="1"/>
</dbReference>
<gene>
    <name evidence="2" type="ORF">SAMN04488544_3600</name>
</gene>
<sequence length="201" mass="21696">MGEVYRAGASRFADVVRGLDDAAVVTPVPACPGWSVHDLLAHLAGSSTDVVRGETEGAATPPWTARQVAERRRTPTDALLAEWSANIETVAATCERPTPNPAWDVTVHLDDLREALGLPPGPREEGWGEVLGAALGFLERRAGVTVSVQEDGPDPGSTTWHVATAYGLWRGLFSRRGRGSLEREVLRGDVERFRRAAFFAD</sequence>
<feature type="domain" description="Mycothiol-dependent maleylpyruvate isomerase metal-binding" evidence="1">
    <location>
        <begin position="6"/>
        <end position="108"/>
    </location>
</feature>
<evidence type="ECO:0000259" key="1">
    <source>
        <dbReference type="Pfam" id="PF11716"/>
    </source>
</evidence>
<evidence type="ECO:0000313" key="3">
    <source>
        <dbReference type="Proteomes" id="UP000198825"/>
    </source>
</evidence>
<keyword evidence="3" id="KW-1185">Reference proteome</keyword>
<dbReference type="STRING" id="546874.SAMN04488544_3600"/>
<dbReference type="NCBIfam" id="TIGR03083">
    <property type="entry name" value="maleylpyruvate isomerase family mycothiol-dependent enzyme"/>
    <property type="match status" value="1"/>
</dbReference>
<dbReference type="AlphaFoldDB" id="A0A1H2NBI7"/>
<reference evidence="3" key="1">
    <citation type="submission" date="2016-10" db="EMBL/GenBank/DDBJ databases">
        <authorList>
            <person name="Varghese N."/>
            <person name="Submissions S."/>
        </authorList>
    </citation>
    <scope>NUCLEOTIDE SEQUENCE [LARGE SCALE GENOMIC DNA]</scope>
    <source>
        <strain evidence="3">DSM 21743</strain>
    </source>
</reference>
<dbReference type="Proteomes" id="UP000198825">
    <property type="component" value="Chromosome I"/>
</dbReference>